<gene>
    <name evidence="1" type="ORF">Zmor_009502</name>
</gene>
<comment type="caution">
    <text evidence="1">The sequence shown here is derived from an EMBL/GenBank/DDBJ whole genome shotgun (WGS) entry which is preliminary data.</text>
</comment>
<proteinExistence type="predicted"/>
<reference evidence="1" key="1">
    <citation type="journal article" date="2023" name="G3 (Bethesda)">
        <title>Whole genome assemblies of Zophobas morio and Tenebrio molitor.</title>
        <authorList>
            <person name="Kaur S."/>
            <person name="Stinson S.A."/>
            <person name="diCenzo G.C."/>
        </authorList>
    </citation>
    <scope>NUCLEOTIDE SEQUENCE</scope>
    <source>
        <strain evidence="1">QUZm001</strain>
    </source>
</reference>
<protein>
    <submittedName>
        <fullName evidence="1">Uncharacterized protein</fullName>
    </submittedName>
</protein>
<evidence type="ECO:0000313" key="1">
    <source>
        <dbReference type="EMBL" id="KAJ3657717.1"/>
    </source>
</evidence>
<sequence>MCEAAPSTSTQDDISPELINELLEDFAKELKSEETSKARVQATQRKLKNLKYKYRPLRDEYYRVLRRMEDTQRKPYILCELGSFLGSDKSLWGTQNVKLFGFYTYDSDSSSHYLLSCHRVRTDVVNKAKVLLDMYKVEKFPVVDTHVELFGDVKVSRGVYTVIVDFFHEIREDYVAEYSELLKKQIAMFKF</sequence>
<evidence type="ECO:0000313" key="2">
    <source>
        <dbReference type="Proteomes" id="UP001168821"/>
    </source>
</evidence>
<dbReference type="Proteomes" id="UP001168821">
    <property type="component" value="Unassembled WGS sequence"/>
</dbReference>
<dbReference type="EMBL" id="JALNTZ010000003">
    <property type="protein sequence ID" value="KAJ3657717.1"/>
    <property type="molecule type" value="Genomic_DNA"/>
</dbReference>
<dbReference type="AlphaFoldDB" id="A0AA38IPC8"/>
<keyword evidence="2" id="KW-1185">Reference proteome</keyword>
<organism evidence="1 2">
    <name type="scientific">Zophobas morio</name>
    <dbReference type="NCBI Taxonomy" id="2755281"/>
    <lineage>
        <taxon>Eukaryota</taxon>
        <taxon>Metazoa</taxon>
        <taxon>Ecdysozoa</taxon>
        <taxon>Arthropoda</taxon>
        <taxon>Hexapoda</taxon>
        <taxon>Insecta</taxon>
        <taxon>Pterygota</taxon>
        <taxon>Neoptera</taxon>
        <taxon>Endopterygota</taxon>
        <taxon>Coleoptera</taxon>
        <taxon>Polyphaga</taxon>
        <taxon>Cucujiformia</taxon>
        <taxon>Tenebrionidae</taxon>
        <taxon>Zophobas</taxon>
    </lineage>
</organism>
<accession>A0AA38IPC8</accession>
<name>A0AA38IPC8_9CUCU</name>